<comment type="cofactor">
    <cofactor evidence="1 6">
        <name>Zn(2+)</name>
        <dbReference type="ChEBI" id="CHEBI:29105"/>
    </cofactor>
</comment>
<evidence type="ECO:0000313" key="8">
    <source>
        <dbReference type="EMBL" id="KIV96093.1"/>
    </source>
</evidence>
<dbReference type="InterPro" id="IPR002328">
    <property type="entry name" value="ADH_Zn_CS"/>
</dbReference>
<evidence type="ECO:0000256" key="1">
    <source>
        <dbReference type="ARBA" id="ARBA00001947"/>
    </source>
</evidence>
<proteinExistence type="inferred from homology"/>
<dbReference type="PANTHER" id="PTHR43161:SF23">
    <property type="entry name" value="(R,R)-BUTANEDIOL DEHYDROGENASE-RELATED"/>
    <property type="match status" value="1"/>
</dbReference>
<dbReference type="GO" id="GO:0000721">
    <property type="term" value="F:(R,R)-butanediol dehydrogenase activity"/>
    <property type="evidence" value="ECO:0007669"/>
    <property type="project" value="TreeGrafter"/>
</dbReference>
<organism evidence="8 9">
    <name type="scientific">Exophiala mesophila</name>
    <name type="common">Black yeast-like fungus</name>
    <dbReference type="NCBI Taxonomy" id="212818"/>
    <lineage>
        <taxon>Eukaryota</taxon>
        <taxon>Fungi</taxon>
        <taxon>Dikarya</taxon>
        <taxon>Ascomycota</taxon>
        <taxon>Pezizomycotina</taxon>
        <taxon>Eurotiomycetes</taxon>
        <taxon>Chaetothyriomycetidae</taxon>
        <taxon>Chaetothyriales</taxon>
        <taxon>Herpotrichiellaceae</taxon>
        <taxon>Exophiala</taxon>
    </lineage>
</organism>
<comment type="similarity">
    <text evidence="2 6">Belongs to the zinc-containing alcohol dehydrogenase family.</text>
</comment>
<reference evidence="8 9" key="1">
    <citation type="submission" date="2015-01" db="EMBL/GenBank/DDBJ databases">
        <title>The Genome Sequence of Exophiala mesophila CBS40295.</title>
        <authorList>
            <consortium name="The Broad Institute Genomics Platform"/>
            <person name="Cuomo C."/>
            <person name="de Hoog S."/>
            <person name="Gorbushina A."/>
            <person name="Stielow B."/>
            <person name="Teixiera M."/>
            <person name="Abouelleil A."/>
            <person name="Chapman S.B."/>
            <person name="Priest M."/>
            <person name="Young S.K."/>
            <person name="Wortman J."/>
            <person name="Nusbaum C."/>
            <person name="Birren B."/>
        </authorList>
    </citation>
    <scope>NUCLEOTIDE SEQUENCE [LARGE SCALE GENOMIC DNA]</scope>
    <source>
        <strain evidence="8 9">CBS 40295</strain>
    </source>
</reference>
<dbReference type="PROSITE" id="PS00059">
    <property type="entry name" value="ADH_ZINC"/>
    <property type="match status" value="1"/>
</dbReference>
<dbReference type="SUPFAM" id="SSF50129">
    <property type="entry name" value="GroES-like"/>
    <property type="match status" value="1"/>
</dbReference>
<dbReference type="EMBL" id="KN847521">
    <property type="protein sequence ID" value="KIV96093.1"/>
    <property type="molecule type" value="Genomic_DNA"/>
</dbReference>
<keyword evidence="5" id="KW-0560">Oxidoreductase</keyword>
<feature type="domain" description="Enoyl reductase (ER)" evidence="7">
    <location>
        <begin position="8"/>
        <end position="347"/>
    </location>
</feature>
<dbReference type="PANTHER" id="PTHR43161">
    <property type="entry name" value="SORBITOL DEHYDROGENASE"/>
    <property type="match status" value="1"/>
</dbReference>
<keyword evidence="3 6" id="KW-0479">Metal-binding</keyword>
<keyword evidence="4 6" id="KW-0862">Zinc</keyword>
<dbReference type="Proteomes" id="UP000054302">
    <property type="component" value="Unassembled WGS sequence"/>
</dbReference>
<dbReference type="Pfam" id="PF00107">
    <property type="entry name" value="ADH_zinc_N"/>
    <property type="match status" value="1"/>
</dbReference>
<dbReference type="OMA" id="EPNLACG"/>
<dbReference type="Gene3D" id="3.90.180.10">
    <property type="entry name" value="Medium-chain alcohol dehydrogenases, catalytic domain"/>
    <property type="match status" value="1"/>
</dbReference>
<evidence type="ECO:0000256" key="2">
    <source>
        <dbReference type="ARBA" id="ARBA00008072"/>
    </source>
</evidence>
<dbReference type="InterPro" id="IPR036291">
    <property type="entry name" value="NAD(P)-bd_dom_sf"/>
</dbReference>
<dbReference type="InterPro" id="IPR020843">
    <property type="entry name" value="ER"/>
</dbReference>
<dbReference type="Gene3D" id="3.40.50.720">
    <property type="entry name" value="NAD(P)-binding Rossmann-like Domain"/>
    <property type="match status" value="1"/>
</dbReference>
<dbReference type="GO" id="GO:0008270">
    <property type="term" value="F:zinc ion binding"/>
    <property type="evidence" value="ECO:0007669"/>
    <property type="project" value="InterPro"/>
</dbReference>
<dbReference type="InterPro" id="IPR013149">
    <property type="entry name" value="ADH-like_C"/>
</dbReference>
<dbReference type="GO" id="GO:0034079">
    <property type="term" value="P:butanediol biosynthetic process"/>
    <property type="evidence" value="ECO:0007669"/>
    <property type="project" value="TreeGrafter"/>
</dbReference>
<evidence type="ECO:0000313" key="9">
    <source>
        <dbReference type="Proteomes" id="UP000054302"/>
    </source>
</evidence>
<accession>A0A0D2AB01</accession>
<dbReference type="SMART" id="SM00829">
    <property type="entry name" value="PKS_ER"/>
    <property type="match status" value="1"/>
</dbReference>
<dbReference type="VEuPathDB" id="FungiDB:PV10_03671"/>
<dbReference type="AlphaFoldDB" id="A0A0D2AB01"/>
<dbReference type="InterPro" id="IPR013154">
    <property type="entry name" value="ADH-like_N"/>
</dbReference>
<evidence type="ECO:0000256" key="3">
    <source>
        <dbReference type="ARBA" id="ARBA00022723"/>
    </source>
</evidence>
<evidence type="ECO:0000259" key="7">
    <source>
        <dbReference type="SMART" id="SM00829"/>
    </source>
</evidence>
<dbReference type="GO" id="GO:0005737">
    <property type="term" value="C:cytoplasm"/>
    <property type="evidence" value="ECO:0007669"/>
    <property type="project" value="TreeGrafter"/>
</dbReference>
<keyword evidence="9" id="KW-1185">Reference proteome</keyword>
<dbReference type="GeneID" id="27321516"/>
<sequence length="358" mass="38756">MRALRFHGPGDLRLENDINEPLCGKDQVKIQPSFVGICGTDLHEYSSPTFIPSKEKPHPVTGESRPVTIGHEISGIVVEVGSEVNPDFISLGDKVAVQSTICCFNCTFCKEENYNCCIKGGFIGLSGGGGGMSDFLCVNSKFVHKLPPGIGLDIGALVEPLATSWRAVTESGIRPGDHVLIFGAGPLGLGVIQCCKARGAKKIIVAEVSSRRQMLAREFGATHVVDTNEEDIVKVARDLSDDGQGPQISIDCAGLAVTLKSACLATRPRGIVVNVAIWEKAVEFNPNLLVFGERRYHSVLGYSREDFQGVIRAIEARLLTPQAMITRTISIDRVVEDGFSALIQHKDREVKIQIDMSK</sequence>
<dbReference type="CDD" id="cd08233">
    <property type="entry name" value="butanediol_DH_like"/>
    <property type="match status" value="1"/>
</dbReference>
<dbReference type="HOGENOM" id="CLU_026673_11_0_1"/>
<evidence type="ECO:0000256" key="5">
    <source>
        <dbReference type="ARBA" id="ARBA00023002"/>
    </source>
</evidence>
<dbReference type="InterPro" id="IPR011032">
    <property type="entry name" value="GroES-like_sf"/>
</dbReference>
<evidence type="ECO:0000256" key="4">
    <source>
        <dbReference type="ARBA" id="ARBA00022833"/>
    </source>
</evidence>
<protein>
    <recommendedName>
        <fullName evidence="7">Enoyl reductase (ER) domain-containing protein</fullName>
    </recommendedName>
</protein>
<dbReference type="OrthoDB" id="3941538at2759"/>
<dbReference type="Pfam" id="PF08240">
    <property type="entry name" value="ADH_N"/>
    <property type="match status" value="1"/>
</dbReference>
<evidence type="ECO:0000256" key="6">
    <source>
        <dbReference type="RuleBase" id="RU361277"/>
    </source>
</evidence>
<dbReference type="STRING" id="212818.A0A0D2AB01"/>
<dbReference type="SUPFAM" id="SSF51735">
    <property type="entry name" value="NAD(P)-binding Rossmann-fold domains"/>
    <property type="match status" value="1"/>
</dbReference>
<name>A0A0D2AB01_EXOME</name>
<gene>
    <name evidence="8" type="ORF">PV10_03671</name>
</gene>
<dbReference type="RefSeq" id="XP_016227667.1">
    <property type="nucleotide sequence ID" value="XM_016368149.1"/>
</dbReference>